<evidence type="ECO:0000313" key="2">
    <source>
        <dbReference type="Proteomes" id="UP000594778"/>
    </source>
</evidence>
<accession>A0A7T2S7F3</accession>
<dbReference type="RefSeq" id="WP_197956871.1">
    <property type="nucleotide sequence ID" value="NZ_CP065668.1"/>
</dbReference>
<dbReference type="AlphaFoldDB" id="A0A7T2S7F3"/>
<evidence type="ECO:0000313" key="1">
    <source>
        <dbReference type="EMBL" id="QPS10319.1"/>
    </source>
</evidence>
<name>A0A7T2S7F3_DELAC</name>
<dbReference type="Proteomes" id="UP000594778">
    <property type="component" value="Chromosome"/>
</dbReference>
<protein>
    <submittedName>
        <fullName evidence="1">Uncharacterized protein</fullName>
    </submittedName>
</protein>
<dbReference type="EMBL" id="CP065668">
    <property type="protein sequence ID" value="QPS10319.1"/>
    <property type="molecule type" value="Genomic_DNA"/>
</dbReference>
<organism evidence="1 2">
    <name type="scientific">Delftia acidovorans</name>
    <name type="common">Pseudomonas acidovorans</name>
    <name type="synonym">Comamonas acidovorans</name>
    <dbReference type="NCBI Taxonomy" id="80866"/>
    <lineage>
        <taxon>Bacteria</taxon>
        <taxon>Pseudomonadati</taxon>
        <taxon>Pseudomonadota</taxon>
        <taxon>Betaproteobacteria</taxon>
        <taxon>Burkholderiales</taxon>
        <taxon>Comamonadaceae</taxon>
        <taxon>Delftia</taxon>
    </lineage>
</organism>
<gene>
    <name evidence="1" type="ORF">I6G66_10110</name>
</gene>
<proteinExistence type="predicted"/>
<sequence length="200" mass="21530">MTYEILTEPTLGQVMKRITLVRKDLAKKLANTPQREWDAEPVREMCNHEKELHTALMVLRDLAGDQGAFAGGAMKEPVAVPQASAALTLSTDPLPAMPPRSIAYWLGIDVGGDAPAYCVMVAYRSESDARSAMAMLSAAAALEAPAVPGRRPLTEQEIINRFDFLEGVVNEHYYLKIVKVVAGIQAAALAAAPQAEAKGE</sequence>
<reference evidence="1 2" key="1">
    <citation type="submission" date="2020-12" db="EMBL/GenBank/DDBJ databases">
        <title>FDA dAtabase for Regulatory Grade micrObial Sequences (FDA-ARGOS): Supporting development and validation of Infectious Disease Dx tests.</title>
        <authorList>
            <person name="Sproer C."/>
            <person name="Gronow S."/>
            <person name="Severitt S."/>
            <person name="Schroder I."/>
            <person name="Tallon L."/>
            <person name="Sadzewicz L."/>
            <person name="Zhao X."/>
            <person name="Boylan J."/>
            <person name="Ott S."/>
            <person name="Bowen H."/>
            <person name="Vavikolanu K."/>
            <person name="Mehta A."/>
            <person name="Aluvathingal J."/>
            <person name="Nadendla S."/>
            <person name="Lowell S."/>
            <person name="Myers T."/>
            <person name="Yan Y."/>
            <person name="Sichtig H."/>
        </authorList>
    </citation>
    <scope>NUCLEOTIDE SEQUENCE [LARGE SCALE GENOMIC DNA]</scope>
    <source>
        <strain evidence="1 2">FDAARGOS_909</strain>
    </source>
</reference>